<dbReference type="Proteomes" id="UP001176940">
    <property type="component" value="Unassembled WGS sequence"/>
</dbReference>
<evidence type="ECO:0000313" key="3">
    <source>
        <dbReference type="Proteomes" id="UP001176940"/>
    </source>
</evidence>
<feature type="region of interest" description="Disordered" evidence="1">
    <location>
        <begin position="26"/>
        <end position="47"/>
    </location>
</feature>
<gene>
    <name evidence="2" type="ORF">RIMI_LOCUS19173393</name>
</gene>
<reference evidence="2" key="1">
    <citation type="submission" date="2023-07" db="EMBL/GenBank/DDBJ databases">
        <authorList>
            <person name="Stuckert A."/>
        </authorList>
    </citation>
    <scope>NUCLEOTIDE SEQUENCE</scope>
</reference>
<protein>
    <recommendedName>
        <fullName evidence="4">Ribosomal protein S14</fullName>
    </recommendedName>
</protein>
<evidence type="ECO:0000313" key="2">
    <source>
        <dbReference type="EMBL" id="CAJ0964397.1"/>
    </source>
</evidence>
<evidence type="ECO:0008006" key="4">
    <source>
        <dbReference type="Google" id="ProtNLM"/>
    </source>
</evidence>
<keyword evidence="3" id="KW-1185">Reference proteome</keyword>
<evidence type="ECO:0000256" key="1">
    <source>
        <dbReference type="SAM" id="MobiDB-lite"/>
    </source>
</evidence>
<organism evidence="2 3">
    <name type="scientific">Ranitomeya imitator</name>
    <name type="common">mimic poison frog</name>
    <dbReference type="NCBI Taxonomy" id="111125"/>
    <lineage>
        <taxon>Eukaryota</taxon>
        <taxon>Metazoa</taxon>
        <taxon>Chordata</taxon>
        <taxon>Craniata</taxon>
        <taxon>Vertebrata</taxon>
        <taxon>Euteleostomi</taxon>
        <taxon>Amphibia</taxon>
        <taxon>Batrachia</taxon>
        <taxon>Anura</taxon>
        <taxon>Neobatrachia</taxon>
        <taxon>Hyloidea</taxon>
        <taxon>Dendrobatidae</taxon>
        <taxon>Dendrobatinae</taxon>
        <taxon>Ranitomeya</taxon>
    </lineage>
</organism>
<dbReference type="EMBL" id="CAUEEQ010060539">
    <property type="protein sequence ID" value="CAJ0964397.1"/>
    <property type="molecule type" value="Genomic_DNA"/>
</dbReference>
<proteinExistence type="predicted"/>
<comment type="caution">
    <text evidence="2">The sequence shown here is derived from an EMBL/GenBank/DDBJ whole genome shotgun (WGS) entry which is preliminary data.</text>
</comment>
<sequence>MGKLFVPVRWTSKANQPNLQIWSYKKRESPTRSHSPSFPTLEGSLPRDIPTRRTEKFRIVKNEHRCSVYGVLLGSRTSMA</sequence>
<name>A0ABN9MCL6_9NEOB</name>
<accession>A0ABN9MCL6</accession>